<dbReference type="Gene3D" id="1.10.540.10">
    <property type="entry name" value="Acyl-CoA dehydrogenase/oxidase, N-terminal domain"/>
    <property type="match status" value="1"/>
</dbReference>
<dbReference type="InterPro" id="IPR036250">
    <property type="entry name" value="AcylCo_DH-like_C"/>
</dbReference>
<feature type="domain" description="Acyl-CoA dehydrogenase/oxidase C-terminal" evidence="8">
    <location>
        <begin position="252"/>
        <end position="401"/>
    </location>
</feature>
<keyword evidence="5 6" id="KW-0560">Oxidoreductase</keyword>
<dbReference type="Proteomes" id="UP001597479">
    <property type="component" value="Unassembled WGS sequence"/>
</dbReference>
<dbReference type="InterPro" id="IPR009100">
    <property type="entry name" value="AcylCoA_DH/oxidase_NM_dom_sf"/>
</dbReference>
<dbReference type="InterPro" id="IPR046373">
    <property type="entry name" value="Acyl-CoA_Oxase/DH_mid-dom_sf"/>
</dbReference>
<dbReference type="InterPro" id="IPR037069">
    <property type="entry name" value="AcylCoA_DH/ox_N_sf"/>
</dbReference>
<keyword evidence="3 6" id="KW-0285">Flavoprotein</keyword>
<evidence type="ECO:0000256" key="4">
    <source>
        <dbReference type="ARBA" id="ARBA00022827"/>
    </source>
</evidence>
<evidence type="ECO:0000256" key="2">
    <source>
        <dbReference type="ARBA" id="ARBA00009347"/>
    </source>
</evidence>
<dbReference type="PANTHER" id="PTHR48083:SF13">
    <property type="entry name" value="ACYL-COA DEHYDROGENASE FAMILY MEMBER 11"/>
    <property type="match status" value="1"/>
</dbReference>
<feature type="region of interest" description="Disordered" evidence="7">
    <location>
        <begin position="409"/>
        <end position="431"/>
    </location>
</feature>
<dbReference type="RefSeq" id="WP_377185836.1">
    <property type="nucleotide sequence ID" value="NZ_JBHUOG010000002.1"/>
</dbReference>
<dbReference type="Pfam" id="PF02770">
    <property type="entry name" value="Acyl-CoA_dh_M"/>
    <property type="match status" value="1"/>
</dbReference>
<dbReference type="EMBL" id="JBHUOG010000002">
    <property type="protein sequence ID" value="MFD2795602.1"/>
    <property type="molecule type" value="Genomic_DNA"/>
</dbReference>
<evidence type="ECO:0000256" key="7">
    <source>
        <dbReference type="SAM" id="MobiDB-lite"/>
    </source>
</evidence>
<dbReference type="InterPro" id="IPR009075">
    <property type="entry name" value="AcylCo_DH/oxidase_C"/>
</dbReference>
<evidence type="ECO:0000256" key="5">
    <source>
        <dbReference type="ARBA" id="ARBA00023002"/>
    </source>
</evidence>
<dbReference type="Gene3D" id="2.40.110.10">
    <property type="entry name" value="Butyryl-CoA Dehydrogenase, subunit A, domain 2"/>
    <property type="match status" value="1"/>
</dbReference>
<keyword evidence="4 6" id="KW-0274">FAD</keyword>
<dbReference type="PANTHER" id="PTHR48083">
    <property type="entry name" value="MEDIUM-CHAIN SPECIFIC ACYL-COA DEHYDROGENASE, MITOCHONDRIAL-RELATED"/>
    <property type="match status" value="1"/>
</dbReference>
<name>A0ABW5VVN8_9MICO</name>
<dbReference type="Pfam" id="PF00441">
    <property type="entry name" value="Acyl-CoA_dh_1"/>
    <property type="match status" value="1"/>
</dbReference>
<comment type="similarity">
    <text evidence="2 6">Belongs to the acyl-CoA dehydrogenase family.</text>
</comment>
<protein>
    <submittedName>
        <fullName evidence="10">Acyl-CoA dehydrogenase family protein</fullName>
    </submittedName>
</protein>
<evidence type="ECO:0000259" key="9">
    <source>
        <dbReference type="Pfam" id="PF02770"/>
    </source>
</evidence>
<evidence type="ECO:0000313" key="10">
    <source>
        <dbReference type="EMBL" id="MFD2795602.1"/>
    </source>
</evidence>
<dbReference type="InterPro" id="IPR006091">
    <property type="entry name" value="Acyl-CoA_Oxase/DH_mid-dom"/>
</dbReference>
<dbReference type="InterPro" id="IPR050741">
    <property type="entry name" value="Acyl-CoA_dehydrogenase"/>
</dbReference>
<evidence type="ECO:0000256" key="3">
    <source>
        <dbReference type="ARBA" id="ARBA00022630"/>
    </source>
</evidence>
<organism evidence="10 11">
    <name type="scientific">Promicromonospora vindobonensis</name>
    <dbReference type="NCBI Taxonomy" id="195748"/>
    <lineage>
        <taxon>Bacteria</taxon>
        <taxon>Bacillati</taxon>
        <taxon>Actinomycetota</taxon>
        <taxon>Actinomycetes</taxon>
        <taxon>Micrococcales</taxon>
        <taxon>Promicromonosporaceae</taxon>
        <taxon>Promicromonospora</taxon>
    </lineage>
</organism>
<comment type="caution">
    <text evidence="10">The sequence shown here is derived from an EMBL/GenBank/DDBJ whole genome shotgun (WGS) entry which is preliminary data.</text>
</comment>
<evidence type="ECO:0000259" key="8">
    <source>
        <dbReference type="Pfam" id="PF00441"/>
    </source>
</evidence>
<dbReference type="SUPFAM" id="SSF56645">
    <property type="entry name" value="Acyl-CoA dehydrogenase NM domain-like"/>
    <property type="match status" value="1"/>
</dbReference>
<evidence type="ECO:0000256" key="6">
    <source>
        <dbReference type="RuleBase" id="RU362125"/>
    </source>
</evidence>
<comment type="cofactor">
    <cofactor evidence="1 6">
        <name>FAD</name>
        <dbReference type="ChEBI" id="CHEBI:57692"/>
    </cofactor>
</comment>
<proteinExistence type="inferred from homology"/>
<reference evidence="11" key="1">
    <citation type="journal article" date="2019" name="Int. J. Syst. Evol. Microbiol.">
        <title>The Global Catalogue of Microorganisms (GCM) 10K type strain sequencing project: providing services to taxonomists for standard genome sequencing and annotation.</title>
        <authorList>
            <consortium name="The Broad Institute Genomics Platform"/>
            <consortium name="The Broad Institute Genome Sequencing Center for Infectious Disease"/>
            <person name="Wu L."/>
            <person name="Ma J."/>
        </authorList>
    </citation>
    <scope>NUCLEOTIDE SEQUENCE [LARGE SCALE GENOMIC DNA]</scope>
    <source>
        <strain evidence="11">CCM 7044</strain>
    </source>
</reference>
<evidence type="ECO:0000313" key="11">
    <source>
        <dbReference type="Proteomes" id="UP001597479"/>
    </source>
</evidence>
<sequence length="431" mass="46509">MDFAPDTTTQRITRRVRDLVTDEVLPAEPVLAEQLAATPGDWTFRPVVHHLQATARERGLWNLFLPPGGPVGEHSGGLTNLQYAPVAELTGYSPKLAPVAMNCAAPDTGNMELLAHFATPEQRERWLGPLLDGTLRSAFCMTEPAVASSDATNIATRIVRDGDEYVITGRKWFATGAMNPDCGLLIVMGKTDPGAARHRQQSMVLVPRDTPGVTVVRGLTVFGYDDRDHGGHAEIRFDDVRVPATSLLGGEGEGFAMAQARLGPGRIHHCMRALGTAERAMDLVRERATRRVAFGTPLADQGVVREWLATSRIEIESLRLLVLKTAWLMDTVGNKAAMTEIQAIKIAVPRAVGQILDRAVQVFGAAGVSGDHPLAELSAGVRTLRLADGPDEVHLASLGRAELRRRAPYLTSATTSSERTAPHTPLEGDPT</sequence>
<evidence type="ECO:0000256" key="1">
    <source>
        <dbReference type="ARBA" id="ARBA00001974"/>
    </source>
</evidence>
<keyword evidence="11" id="KW-1185">Reference proteome</keyword>
<feature type="domain" description="Acyl-CoA oxidase/dehydrogenase middle" evidence="9">
    <location>
        <begin position="138"/>
        <end position="240"/>
    </location>
</feature>
<gene>
    <name evidence="10" type="ORF">ACFS27_18730</name>
</gene>
<accession>A0ABW5VVN8</accession>
<dbReference type="SUPFAM" id="SSF47203">
    <property type="entry name" value="Acyl-CoA dehydrogenase C-terminal domain-like"/>
    <property type="match status" value="1"/>
</dbReference>
<dbReference type="Gene3D" id="1.20.140.10">
    <property type="entry name" value="Butyryl-CoA Dehydrogenase, subunit A, domain 3"/>
    <property type="match status" value="1"/>
</dbReference>